<dbReference type="EMBL" id="CP012333">
    <property type="protein sequence ID" value="AKV00875.1"/>
    <property type="molecule type" value="Genomic_DNA"/>
</dbReference>
<protein>
    <submittedName>
        <fullName evidence="2">Uncharacterized protein</fullName>
    </submittedName>
</protein>
<keyword evidence="3" id="KW-1185">Reference proteome</keyword>
<gene>
    <name evidence="2" type="ORF">AKJ09_07538</name>
</gene>
<dbReference type="STRING" id="1391654.AKJ09_07538"/>
<evidence type="ECO:0000313" key="2">
    <source>
        <dbReference type="EMBL" id="AKV00875.1"/>
    </source>
</evidence>
<organism evidence="2 3">
    <name type="scientific">Labilithrix luteola</name>
    <dbReference type="NCBI Taxonomy" id="1391654"/>
    <lineage>
        <taxon>Bacteria</taxon>
        <taxon>Pseudomonadati</taxon>
        <taxon>Myxococcota</taxon>
        <taxon>Polyangia</taxon>
        <taxon>Polyangiales</taxon>
        <taxon>Labilitrichaceae</taxon>
        <taxon>Labilithrix</taxon>
    </lineage>
</organism>
<dbReference type="AlphaFoldDB" id="A0A0K1Q645"/>
<reference evidence="2 3" key="1">
    <citation type="submission" date="2015-08" db="EMBL/GenBank/DDBJ databases">
        <authorList>
            <person name="Babu N.S."/>
            <person name="Beckwith C.J."/>
            <person name="Beseler K.G."/>
            <person name="Brison A."/>
            <person name="Carone J.V."/>
            <person name="Caskin T.P."/>
            <person name="Diamond M."/>
            <person name="Durham M.E."/>
            <person name="Foxe J.M."/>
            <person name="Go M."/>
            <person name="Henderson B.A."/>
            <person name="Jones I.B."/>
            <person name="McGettigan J.A."/>
            <person name="Micheletti S.J."/>
            <person name="Nasrallah M.E."/>
            <person name="Ortiz D."/>
            <person name="Piller C.R."/>
            <person name="Privatt S.R."/>
            <person name="Schneider S.L."/>
            <person name="Sharp S."/>
            <person name="Smith T.C."/>
            <person name="Stanton J.D."/>
            <person name="Ullery H.E."/>
            <person name="Wilson R.J."/>
            <person name="Serrano M.G."/>
            <person name="Buck G."/>
            <person name="Lee V."/>
            <person name="Wang Y."/>
            <person name="Carvalho R."/>
            <person name="Voegtly L."/>
            <person name="Shi R."/>
            <person name="Duckworth R."/>
            <person name="Johnson A."/>
            <person name="Loviza R."/>
            <person name="Walstead R."/>
            <person name="Shah Z."/>
            <person name="Kiflezghi M."/>
            <person name="Wade K."/>
            <person name="Ball S.L."/>
            <person name="Bradley K.W."/>
            <person name="Asai D.J."/>
            <person name="Bowman C.A."/>
            <person name="Russell D.A."/>
            <person name="Pope W.H."/>
            <person name="Jacobs-Sera D."/>
            <person name="Hendrix R.W."/>
            <person name="Hatfull G.F."/>
        </authorList>
    </citation>
    <scope>NUCLEOTIDE SEQUENCE [LARGE SCALE GENOMIC DNA]</scope>
    <source>
        <strain evidence="2 3">DSM 27648</strain>
    </source>
</reference>
<sequence length="42" mass="4148">MRPATLAGDSYVALQKKDPSPKGTEGAAFTAGGSDTSASHAP</sequence>
<feature type="compositionally biased region" description="Polar residues" evidence="1">
    <location>
        <begin position="33"/>
        <end position="42"/>
    </location>
</feature>
<dbReference type="KEGG" id="llu:AKJ09_07538"/>
<evidence type="ECO:0000256" key="1">
    <source>
        <dbReference type="SAM" id="MobiDB-lite"/>
    </source>
</evidence>
<evidence type="ECO:0000313" key="3">
    <source>
        <dbReference type="Proteomes" id="UP000064967"/>
    </source>
</evidence>
<name>A0A0K1Q645_9BACT</name>
<feature type="region of interest" description="Disordered" evidence="1">
    <location>
        <begin position="1"/>
        <end position="42"/>
    </location>
</feature>
<proteinExistence type="predicted"/>
<dbReference type="Proteomes" id="UP000064967">
    <property type="component" value="Chromosome"/>
</dbReference>
<accession>A0A0K1Q645</accession>